<accession>A0ABQ7L7U2</accession>
<dbReference type="EMBL" id="JADBGQ010000008">
    <property type="protein sequence ID" value="KAG5381614.1"/>
    <property type="molecule type" value="Genomic_DNA"/>
</dbReference>
<evidence type="ECO:0000313" key="6">
    <source>
        <dbReference type="EMBL" id="KAG5381614.1"/>
    </source>
</evidence>
<evidence type="ECO:0000256" key="3">
    <source>
        <dbReference type="SAM" id="MobiDB-lite"/>
    </source>
</evidence>
<evidence type="ECO:0000256" key="1">
    <source>
        <dbReference type="ARBA" id="ARBA00011047"/>
    </source>
</evidence>
<evidence type="ECO:0000256" key="2">
    <source>
        <dbReference type="ARBA" id="ARBA00022729"/>
    </source>
</evidence>
<dbReference type="PANTHER" id="PTHR15323:SF6">
    <property type="entry name" value="CELL DIVISION CYCLE PROTEIN 123 HOMOLOG"/>
    <property type="match status" value="1"/>
</dbReference>
<dbReference type="PANTHER" id="PTHR15323">
    <property type="entry name" value="D123 PROTEIN"/>
    <property type="match status" value="1"/>
</dbReference>
<dbReference type="Pfam" id="PF07983">
    <property type="entry name" value="X8"/>
    <property type="match status" value="1"/>
</dbReference>
<comment type="caution">
    <text evidence="6">The sequence shown here is derived from an EMBL/GenBank/DDBJ whole genome shotgun (WGS) entry which is preliminary data.</text>
</comment>
<organism evidence="6 7">
    <name type="scientific">Brassica rapa subsp. trilocularis</name>
    <dbReference type="NCBI Taxonomy" id="1813537"/>
    <lineage>
        <taxon>Eukaryota</taxon>
        <taxon>Viridiplantae</taxon>
        <taxon>Streptophyta</taxon>
        <taxon>Embryophyta</taxon>
        <taxon>Tracheophyta</taxon>
        <taxon>Spermatophyta</taxon>
        <taxon>Magnoliopsida</taxon>
        <taxon>eudicotyledons</taxon>
        <taxon>Gunneridae</taxon>
        <taxon>Pentapetalae</taxon>
        <taxon>rosids</taxon>
        <taxon>malvids</taxon>
        <taxon>Brassicales</taxon>
        <taxon>Brassicaceae</taxon>
        <taxon>Brassiceae</taxon>
        <taxon>Brassica</taxon>
    </lineage>
</organism>
<feature type="compositionally biased region" description="Acidic residues" evidence="3">
    <location>
        <begin position="265"/>
        <end position="280"/>
    </location>
</feature>
<comment type="similarity">
    <text evidence="1">Belongs to the CDC123 family.</text>
</comment>
<dbReference type="InterPro" id="IPR012946">
    <property type="entry name" value="X8"/>
</dbReference>
<dbReference type="InterPro" id="IPR009772">
    <property type="entry name" value="CDC123"/>
</dbReference>
<evidence type="ECO:0000313" key="7">
    <source>
        <dbReference type="Proteomes" id="UP000823674"/>
    </source>
</evidence>
<dbReference type="SMART" id="SM00768">
    <property type="entry name" value="X8"/>
    <property type="match status" value="1"/>
</dbReference>
<feature type="region of interest" description="Disordered" evidence="3">
    <location>
        <begin position="253"/>
        <end position="288"/>
    </location>
</feature>
<evidence type="ECO:0000256" key="4">
    <source>
        <dbReference type="SAM" id="SignalP"/>
    </source>
</evidence>
<proteinExistence type="inferred from homology"/>
<gene>
    <name evidence="6" type="primary">A09p003010.1_BraROA</name>
    <name evidence="6" type="ORF">IGI04_033084</name>
</gene>
<feature type="domain" description="X8" evidence="5">
    <location>
        <begin position="51"/>
        <end position="136"/>
    </location>
</feature>
<dbReference type="Pfam" id="PF07065">
    <property type="entry name" value="D123"/>
    <property type="match status" value="1"/>
</dbReference>
<sequence length="532" mass="59883">MRNQFWIFLFSLVLLNFISQVRCKATRPVTMIRPESPIRPEGNTTFLDGTTWCVARPSASQAELQRALDWACGIGRVDCSVIEKHGDCYEPDTIWSHASFAFNAYYQTNGNNRIACYFGGTATLTKINPSFGTCSYDIGSLLRKISSRVQATVDVADVHRTFIVFISAKLTSSPKKKPISSECLSSPSNPKPSIDAGGKMKEEEVNRCQIQNWYPKFKSLTIKTKLHKLPESFVNYLLDDSVPFLLPSSVTNQNAMPNRIHNPDEGEDDESSSSDDETDPDPPPSFPELEIEIRDSIEALGGSIFPKLNWSAPKDAAWISPSQSLSCSCFSEIALLLRSSDSILHDLCNAYDSCSDDKASSRPESFFLALRKWYPSLKPEMEFRCFVKANELVGVCQREVTTFYPVLVSEKEALKGLIEEFFDVNVRNVFELEDYVFDVYVTKEGRVKVVDFNTWCGSTLPLMFSWEELEGFRRVGGELELRIVESRRGVLPGLKTAVPYDYIDVSCGSGWDQVLKKAEEELRNESDDEDVV</sequence>
<dbReference type="Gene3D" id="1.20.58.1040">
    <property type="match status" value="1"/>
</dbReference>
<reference evidence="6 7" key="1">
    <citation type="submission" date="2021-03" db="EMBL/GenBank/DDBJ databases">
        <authorList>
            <person name="King G.J."/>
            <person name="Bancroft I."/>
            <person name="Baten A."/>
            <person name="Bloomfield J."/>
            <person name="Borpatragohain P."/>
            <person name="He Z."/>
            <person name="Irish N."/>
            <person name="Irwin J."/>
            <person name="Liu K."/>
            <person name="Mauleon R.P."/>
            <person name="Moore J."/>
            <person name="Morris R."/>
            <person name="Ostergaard L."/>
            <person name="Wang B."/>
            <person name="Wells R."/>
        </authorList>
    </citation>
    <scope>NUCLEOTIDE SEQUENCE [LARGE SCALE GENOMIC DNA]</scope>
    <source>
        <strain evidence="6">R-o-18</strain>
        <tissue evidence="6">Leaf</tissue>
    </source>
</reference>
<evidence type="ECO:0000259" key="5">
    <source>
        <dbReference type="SMART" id="SM00768"/>
    </source>
</evidence>
<feature type="region of interest" description="Disordered" evidence="3">
    <location>
        <begin position="174"/>
        <end position="201"/>
    </location>
</feature>
<keyword evidence="2 4" id="KW-0732">Signal</keyword>
<feature type="signal peptide" evidence="4">
    <location>
        <begin position="1"/>
        <end position="23"/>
    </location>
</feature>
<dbReference type="Proteomes" id="UP000823674">
    <property type="component" value="Chromosome A09"/>
</dbReference>
<feature type="chain" id="PRO_5047440471" description="X8 domain-containing protein" evidence="4">
    <location>
        <begin position="24"/>
        <end position="532"/>
    </location>
</feature>
<keyword evidence="7" id="KW-1185">Reference proteome</keyword>
<name>A0ABQ7L7U2_BRACM</name>
<protein>
    <recommendedName>
        <fullName evidence="5">X8 domain-containing protein</fullName>
    </recommendedName>
</protein>